<protein>
    <submittedName>
        <fullName evidence="2">Uncharacterized protein</fullName>
    </submittedName>
</protein>
<dbReference type="OrthoDB" id="4843609at2"/>
<dbReference type="EMBL" id="AVPK01000007">
    <property type="protein sequence ID" value="KGN37029.1"/>
    <property type="molecule type" value="Genomic_DNA"/>
</dbReference>
<evidence type="ECO:0000256" key="1">
    <source>
        <dbReference type="SAM" id="Phobius"/>
    </source>
</evidence>
<gene>
    <name evidence="2" type="ORF">N803_16565</name>
</gene>
<comment type="caution">
    <text evidence="2">The sequence shown here is derived from an EMBL/GenBank/DDBJ whole genome shotgun (WGS) entry which is preliminary data.</text>
</comment>
<name>A0A0A0JJX6_9MICO</name>
<dbReference type="Proteomes" id="UP000030011">
    <property type="component" value="Unassembled WGS sequence"/>
</dbReference>
<accession>A0A0A0JJX6</accession>
<feature type="transmembrane region" description="Helical" evidence="1">
    <location>
        <begin position="12"/>
        <end position="32"/>
    </location>
</feature>
<dbReference type="AlphaFoldDB" id="A0A0A0JJX6"/>
<sequence length="108" mass="11912">MEPAPEVGLGIWYVSLAVFGTLWASFAVPYAFHVVRAVRAGDTWLPFEPKPNGRYTFMAQSRRFAAFRAPTPEHRTALGLTVRHGIGLAVIAALSYAPIRDIAYIANH</sequence>
<dbReference type="STRING" id="1385521.N803_16565"/>
<organism evidence="2 3">
    <name type="scientific">Knoellia subterranea KCTC 19937</name>
    <dbReference type="NCBI Taxonomy" id="1385521"/>
    <lineage>
        <taxon>Bacteria</taxon>
        <taxon>Bacillati</taxon>
        <taxon>Actinomycetota</taxon>
        <taxon>Actinomycetes</taxon>
        <taxon>Micrococcales</taxon>
        <taxon>Intrasporangiaceae</taxon>
        <taxon>Knoellia</taxon>
    </lineage>
</organism>
<evidence type="ECO:0000313" key="3">
    <source>
        <dbReference type="Proteomes" id="UP000030011"/>
    </source>
</evidence>
<keyword evidence="1" id="KW-0472">Membrane</keyword>
<evidence type="ECO:0000313" key="2">
    <source>
        <dbReference type="EMBL" id="KGN37029.1"/>
    </source>
</evidence>
<keyword evidence="3" id="KW-1185">Reference proteome</keyword>
<dbReference type="RefSeq" id="WP_035905941.1">
    <property type="nucleotide sequence ID" value="NZ_AVPK01000007.1"/>
</dbReference>
<keyword evidence="1" id="KW-0812">Transmembrane</keyword>
<reference evidence="2 3" key="1">
    <citation type="submission" date="2013-08" db="EMBL/GenBank/DDBJ databases">
        <title>The genome sequence of Knoellia subterranea.</title>
        <authorList>
            <person name="Zhu W."/>
            <person name="Wang G."/>
        </authorList>
    </citation>
    <scope>NUCLEOTIDE SEQUENCE [LARGE SCALE GENOMIC DNA]</scope>
    <source>
        <strain evidence="2 3">KCTC 19937</strain>
    </source>
</reference>
<proteinExistence type="predicted"/>
<keyword evidence="1" id="KW-1133">Transmembrane helix</keyword>